<dbReference type="Gene3D" id="3.40.50.410">
    <property type="entry name" value="von Willebrand factor, type A domain"/>
    <property type="match status" value="1"/>
</dbReference>
<dbReference type="NCBIfam" id="NF012211">
    <property type="entry name" value="tand_rpt_95"/>
    <property type="match status" value="3"/>
</dbReference>
<evidence type="ECO:0000256" key="1">
    <source>
        <dbReference type="ARBA" id="ARBA00022837"/>
    </source>
</evidence>
<dbReference type="RefSeq" id="WP_209472429.1">
    <property type="nucleotide sequence ID" value="NZ_CP053383.1"/>
</dbReference>
<sequence length="3042" mass="308398">MAIATVISITGQAWARDAEGNLRELRVGDTLQEGEVLVTSDNGSAQLDFGDGLEAALIENGEQVVMMPELDGDEPADASEFAALDEDLEALLTALDDDSVDLLDVLDATAAGAGPGGGADGGHSFVRLARIAEDVNPLAFEFGLGQASDLPETEGAFFEIVEPSAGLLDASLFDAETLSESGSVVTGVLPFSFGTGVNGSVTFADMDGVQAQIGQESITYSWNASSNTLTAFSPARELNIFTIEVNPGTGEFTLTQLNNLLHEEGMDEALASLVYTVTSTSGTASGTLNITILDDAPSVELGDVDLSDVALETQDSDTLDGTSVATGSVASAFSAAVDAQYGADGAGSTVIDGYALTLGEAQHSLTSGGEPIVFTLVDGVVIGSADGTEVLRIELDADTGALTVTQSGPVDHAEQGTDSVGLPAGLVGVEATVTVTDSDGDVVSDSLSADLSGSITIVDDMPSVELGDVDLSDVTLETQDSDTLDGTSVATGSVAAAFSAAVDAQYGADGAGSTVIDGYALTLGEAQHDLTSGGEPIVFTLIDGVVIGSADGTEVLRIELDADTGAVTVTQSGPVDHAEQGTDSVGLPAGLVGVEATVTVTDSDGDVVSDSLSADLSGSITIVDDMPSVELGDVDLSDVTLETQDSDTLDGTSVATGSVAAAFSAAVDAQYGADGAGSTVIDGYALTLGEAQHDLTSGGEPIVFTLVDGVVIGSADGTEVLRIELDADTGAVTVTQSGPVDHAEQGTDSVGLPAGLVGVEATVTVTDSDGDVVSDSLSADLSGSITIVDDMPSVELGDVDLSDVTLETQDSDTLDGTSVATGSVAAAFSAAVDAQYGADGAGSTVIDGYALTLGEAQHDLTSGGEPIVFTLVDGVVIGSADGTEVLRIELDADTGAVTVTQSGPVDHAEQGTDSVGLPAGLVGVEATVTVTDSDGDVVSDSLSADLSGSITIVDDMPSVELGDVDLSDVTLETQDSDTLDGTSVATGSVAAAFSAAVDAQYGADGAGSTVIDGYALTLGEAQHDLTSGGEPIVFTLVDGVVIGSADGTEVLRIELDADTGALTVTQSGPVDHGEGENSLSLPAGIIGVSATVTVTDSDGDSISDTLEVDLGGVLTIGDAEPSIEPDTSDLADLSVDETALGEPANADFSNAFGISFGADGEGAVSYSLSIEGDGTTALTSTASGEAILLVDNEGVIEGRTEGGELAFIISVNAETGEVSLTQYLALSHPNTSDHNDSLGLSGSGLKLMATVIDADHDTTSASIDLDNQISFADDGPSIEGIQPSGHKVTITNLDSHAGYANSFGYYVKGENGEPTTGMVVWGNVKSDKGGVYEIEGYAPGELGYFLIPNGANLNPGLTNETEVTFQQVDGVWVAVTQDGDPLSGQNAPVLFNDPALNPDGGSHVENNVEAGDINWEDVYGGGDKDFNDVNIKVEWSPADLTSDEANLGESVAFDFSGHFDVDGGADGVASHDYALSIKAEGADSGLVDTQTGEPVLVKTDENGSIVGYVEVGGEQVPVFTLTVDGNGVVSLEQHRAVKHSLQGAVGESDPANILADVIFLTDTIVDGDGDSASATIDIGQVIYFLDDGPTAVNDVAETAEDTAITYNVMDNDIEGADGATLTAASLRNPSQGSLTFGANGEVTFTPAAGFEGDAVIDYTVTDADGDTSSATLTVTVAEDSEPTIEVSGPDVNDGQTSVDEAGLPNGSANDGSHATSGTLAINTGNDGLQSLVINGVNVTGGGMVNGTHGTLVVSLANGEYSWEYTLDGATDGDTTSDSFNVVVTDSDGDEASDSLVIDIVDDVPQAADDAASQTEENAPVSIDVFANDTSGADGVDLTSGVALVAGSLTGSGTLVYNEDGTYTYTPAAGEEGVVSFDYTVTDADGDESTATVTLTLQDDSEPTIEVSGPDVNDGQTSVDEAGLPNGSANDGSHATSGTLAINTGNDGLQSLVINGVNVTGGGTVNGTHGTLVVSLANGEYSWEYTLDGATDGDTTSDSFNVVVTDSDGDEASDSLVIDIVDDVPQAADDAASQAEENAPVSIDVFANDTSGADGVDLTSGVALVAGSLTGSGTLVYNEDGTFTYTPAAGEEGGVSFDYTVTDADGDESTATVILTLQDDSEPTVEIIANGGQGVVWEAALPNGSGGGNVSTSGTMSIETGGDTLAKIEVQDKNGTWVSIDLTTGQTTSVEGKYGILLVDADGNWSYTLQAASDHPEEGLVGVDDQKAENFAVRVTDSDDDTADTSLAISINDDGPSIGEVSDTTMPNEAGTVEGTLEFETGADEEGASLAITGISGLPDGWTTSDAGGASIDINAPDGTKIFTVTLNDDGKTYTVEQHAARPGETAEFDLAQAIGNSPQPEYDFGFATLTLLNSNQQEQFNANTFGTGHAFGIGNTWFDAGESFEIEFAGMLSHFSLGIAVVNKAGTLAVTLEDGEASVVIEVPVSAGASALEITSDQLLAAAQDQGVDITGFNTVTITGTDGVKVSFTDISYTDTAPADSMDFTVHVEGVDGDGDSVTDSFTVTSEADAPTPILGVGNNVDDTLQGDGGDDVLIGDRGGNVTITEPGQNYNISLIVDASGSMAEASGSGSLSRMDLTKQALLNLANQLKDHDGTVNVQLVAFSSHATSSASIQNLSAGNVGQLISAINALSADGWTNFEAAFDQAVSWFNAQSGGGASAGDGFKNLTYFLTDGDPTKYYDSDGNLRGPGDETSYEVFKNSVEAFEALSNISQVHGTGIGNGVSENYLRFFDNTDDSGEGTETFFVGYPWWDIFGQYPQYESVTGPVGEVDIVNTAEDLAAALQGGSSSDELAELGDDVLNGGDGDDIIFGDSVNTDHLEWTNGDSGESFTAGSHDGLGYAGLVEYLRWAEGTPGEAPSDAEVIAYVRDNWQDLVDSVRPDGGNDTLSGGAGNDILIGGAGDDTLNGGAGNDTLVGGLGADTFAWKLGDQGEEGGAATDTVKDFSLEEGDSLDLSELLSDGNGPEHLRFEADGSGTTTLYISTEGNFGTDEGSFDNTLADQVIVLENFSGDLEALKSSLNID</sequence>
<keyword evidence="5" id="KW-1185">Reference proteome</keyword>
<accession>A0ABX7WGC2</accession>
<dbReference type="Pfam" id="PF00353">
    <property type="entry name" value="HemolysinCabind"/>
    <property type="match status" value="3"/>
</dbReference>
<dbReference type="PROSITE" id="PS00330">
    <property type="entry name" value="HEMOLYSIN_CALCIUM"/>
    <property type="match status" value="3"/>
</dbReference>
<dbReference type="Gene3D" id="2.60.40.3440">
    <property type="match status" value="2"/>
</dbReference>
<dbReference type="Gene3D" id="2.150.10.10">
    <property type="entry name" value="Serralysin-like metalloprotease, C-terminal"/>
    <property type="match status" value="1"/>
</dbReference>
<dbReference type="EMBL" id="CP053383">
    <property type="protein sequence ID" value="QTP59418.1"/>
    <property type="molecule type" value="Genomic_DNA"/>
</dbReference>
<dbReference type="InterPro" id="IPR047777">
    <property type="entry name" value="LapA-like_RM"/>
</dbReference>
<dbReference type="InterPro" id="IPR018511">
    <property type="entry name" value="Hemolysin-typ_Ca-bd_CS"/>
</dbReference>
<dbReference type="InterPro" id="IPR001343">
    <property type="entry name" value="Hemolysn_Ca-bd"/>
</dbReference>
<dbReference type="NCBIfam" id="TIGR03661">
    <property type="entry name" value="T1SS_VCA0849"/>
    <property type="match status" value="1"/>
</dbReference>
<dbReference type="InterPro" id="IPR002035">
    <property type="entry name" value="VWF_A"/>
</dbReference>
<dbReference type="InterPro" id="IPR025193">
    <property type="entry name" value="DUF4114"/>
</dbReference>
<keyword evidence="1" id="KW-0106">Calcium</keyword>
<dbReference type="InterPro" id="IPR043824">
    <property type="entry name" value="DUF5801"/>
</dbReference>
<gene>
    <name evidence="4" type="ORF">HNO53_12245</name>
</gene>
<dbReference type="Pfam" id="PF13448">
    <property type="entry name" value="DUF4114"/>
    <property type="match status" value="1"/>
</dbReference>
<evidence type="ECO:0000313" key="4">
    <source>
        <dbReference type="EMBL" id="QTP59418.1"/>
    </source>
</evidence>
<dbReference type="InterPro" id="IPR011049">
    <property type="entry name" value="Serralysin-like_metalloprot_C"/>
</dbReference>
<protein>
    <submittedName>
        <fullName evidence="4">Retention module-containing protein</fullName>
    </submittedName>
</protein>
<proteinExistence type="predicted"/>
<dbReference type="Pfam" id="PF00092">
    <property type="entry name" value="VWA"/>
    <property type="match status" value="1"/>
</dbReference>
<name>A0ABX7WGC2_9GAMM</name>
<dbReference type="NCBIfam" id="NF033682">
    <property type="entry name" value="retention_LapA"/>
    <property type="match status" value="1"/>
</dbReference>
<dbReference type="Pfam" id="PF17963">
    <property type="entry name" value="Big_9"/>
    <property type="match status" value="3"/>
</dbReference>
<organism evidence="4 5">
    <name type="scientific">Halomonas sulfidivorans</name>
    <dbReference type="NCBI Taxonomy" id="2733488"/>
    <lineage>
        <taxon>Bacteria</taxon>
        <taxon>Pseudomonadati</taxon>
        <taxon>Pseudomonadota</taxon>
        <taxon>Gammaproteobacteria</taxon>
        <taxon>Oceanospirillales</taxon>
        <taxon>Halomonadaceae</taxon>
        <taxon>Halomonas</taxon>
    </lineage>
</organism>
<dbReference type="SMART" id="SM00327">
    <property type="entry name" value="VWA"/>
    <property type="match status" value="1"/>
</dbReference>
<dbReference type="CDD" id="cd00198">
    <property type="entry name" value="vWFA"/>
    <property type="match status" value="1"/>
</dbReference>
<dbReference type="SUPFAM" id="SSF51120">
    <property type="entry name" value="beta-Roll"/>
    <property type="match status" value="1"/>
</dbReference>
<dbReference type="Pfam" id="PF19116">
    <property type="entry name" value="DUF5801"/>
    <property type="match status" value="7"/>
</dbReference>
<feature type="region of interest" description="Disordered" evidence="2">
    <location>
        <begin position="1899"/>
        <end position="1933"/>
    </location>
</feature>
<reference evidence="4 5" key="1">
    <citation type="journal article" date="2021" name="Front. Microbiol.">
        <title>Aerobic Denitrification and Heterotrophic Sulfur Oxidation in the Genus Halomonas Revealed by Six Novel Species Characterizations and Genome-Based Analysis.</title>
        <authorList>
            <person name="Wang L."/>
            <person name="Shao Z."/>
        </authorList>
    </citation>
    <scope>NUCLEOTIDE SEQUENCE [LARGE SCALE GENOMIC DNA]</scope>
    <source>
        <strain evidence="4 5">MCCC 1A13718</strain>
    </source>
</reference>
<dbReference type="InterPro" id="IPR036465">
    <property type="entry name" value="vWFA_dom_sf"/>
</dbReference>
<dbReference type="SUPFAM" id="SSF53300">
    <property type="entry name" value="vWA-like"/>
    <property type="match status" value="1"/>
</dbReference>
<dbReference type="Proteomes" id="UP000671845">
    <property type="component" value="Chromosome"/>
</dbReference>
<evidence type="ECO:0000313" key="5">
    <source>
        <dbReference type="Proteomes" id="UP000671845"/>
    </source>
</evidence>
<dbReference type="PRINTS" id="PR00313">
    <property type="entry name" value="CABNDNGRPT"/>
</dbReference>
<dbReference type="Gene3D" id="2.60.40.2810">
    <property type="match status" value="1"/>
</dbReference>
<evidence type="ECO:0000259" key="3">
    <source>
        <dbReference type="PROSITE" id="PS50234"/>
    </source>
</evidence>
<dbReference type="PROSITE" id="PS50234">
    <property type="entry name" value="VWFA"/>
    <property type="match status" value="1"/>
</dbReference>
<evidence type="ECO:0000256" key="2">
    <source>
        <dbReference type="SAM" id="MobiDB-lite"/>
    </source>
</evidence>
<feature type="domain" description="VWFA" evidence="3">
    <location>
        <begin position="2572"/>
        <end position="2766"/>
    </location>
</feature>
<dbReference type="InterPro" id="IPR019960">
    <property type="entry name" value="T1SS_VCA0849"/>
</dbReference>